<feature type="chain" id="PRO_5028933946" evidence="2">
    <location>
        <begin position="21"/>
        <end position="1605"/>
    </location>
</feature>
<gene>
    <name evidence="3" type="ORF">CINF_0480</name>
</gene>
<sequence>MKSFLKAGFALLALQSLAFGAGGLLVNKAKTDWTPQENGKVTMTRIPVDGGDRPAISFTTNGNKDGENYIMDVVSDGGLGHGGTRPAGQNNAQQYTFAFHNPKQVNDESKVGYLEVIVDLSSAKSIPASITKKDETIKNNINADKVTSPEVYGQYKDNGIGFYMYSKKHASNEYQDGTNFGKCKNEIRDNKLNSTAKQFKIVIPDNFCEKNGKCKNNNYATLIFATDTFYRGCKKEAKDANSFNDSKSNFFGIRLSVKHSTEKYAGSSLVLNNMSYSSGLKSGSGTYNLPTLIIGREDELPGFCTQGMKDANKEAKKAGRAEPYECDTMVDCYAHCKEKCDGFTKENECETCLRGTCNFNDAITQGWKPRRDKKQLLWAACGSADDVKQEIDCRKPGANCNNRIKRSETLMISTADNSHWFKNRRNNRDDVRLTTYVYPKNSPYPQSFNDDVTNTLGLYKCDSDSVKRGDWNDPWNWSHFQCVNEITWAGNGVYYSTDDNTYNRYAWGGQGVGNYPQWAYAEPKKLFVFDGTTTSSFDFEGKCWKDFVWNSTIYSGGYLFRREQVIQGRVGDQDVGRRDDCSMNTTWSPAYVDERTYKYHVKAPKIFTISLRDFEKKSNLRILDKNKVSNLVKSKSARELAEEVFKEADYKDADHQNLPAFEAKFRIVSAGTANEAPKKFYFKKNMNCWILKPNGERTDKPLGNSIQQRGRGRVIVKIEGTDDEPTFTIKSADFSSDLKGLRIQCQLDFSDYTNVKEHGSKYRNQPFKYAGLYKHFAYNIQLASLKILNTEGAHYNDLALSTRCDFATYWDAFPGNVLEGSPILYNKNDRFEGGKYIARKPFLGHESKRPEGDGTAGDAAQGPNVSSKTRHFRFDARPLFYAANPVDDKNKLYAGYKYPEDKTKERALNPEEDLKYLSDKTANDKLIEKHAIFFPKSYSGNVSALDIDAKDAEGKPIKGFTSSLTGVIASIYARDDELEFKQLPSIYSTNNKNNAGTTQKLYNQIENCFNDNICQAVWADLKPKQNNTLTFTANAFVYSDIVNGDKYLAYNNYGKTLLRLGDSEQTTFSQNNKTTHSDDPEPLCDVGEAKSTCDKNDQNCQKFRANGGLYGCDTIVVNNSKAYNLQNMPADFERKGFKFYTFNPAMMKINTTLSNKSASNSPYNSEKFTYHRAPCSSYPDSTNCNDELENATFTIQVGAAGANKANILANNFLSRYDGQAKAPNDPAEDNIEFRSGLVTPVVVHNNRNINSPIATNDFRFKITSEQFKTMSLLLAPRCDMVYSKYSSKWQEICQSGNTMNENNYIASATGANLVAATKKMHNTQTHYQNLLAGASQNGVLDVTIYKTGFTKGVADLKNIDRTANPKKDLGLLFGQKASEYSLKEKEPVLIKTEAKKVEVPDKTQETKNQWLEDNKISAMVDTTGGAAMLDVILVAPNKQVGGKTGDLKDNAVFLAAYTSNPLVAKELQDAKIIGDIIPGYANYYRIRRDAFPALNAKLFDYSVDGADIGANNITAIGQNEQSAKQSGDFLKVPAGKSVFVKLLGDDAQMYCNFIRNCYPLPNGAGYGAIFTSFESKSTDWKGGSTIIDEAVNKAKTRPTQRRIAW</sequence>
<proteinExistence type="predicted"/>
<protein>
    <submittedName>
        <fullName evidence="3">Uncharacterized protein</fullName>
    </submittedName>
</protein>
<evidence type="ECO:0000256" key="1">
    <source>
        <dbReference type="SAM" id="MobiDB-lite"/>
    </source>
</evidence>
<feature type="compositionally biased region" description="Basic and acidic residues" evidence="1">
    <location>
        <begin position="843"/>
        <end position="852"/>
    </location>
</feature>
<accession>A0A7H9CJR5</accession>
<feature type="region of interest" description="Disordered" evidence="1">
    <location>
        <begin position="842"/>
        <end position="867"/>
    </location>
</feature>
<feature type="signal peptide" evidence="2">
    <location>
        <begin position="1"/>
        <end position="20"/>
    </location>
</feature>
<dbReference type="EMBL" id="CP049075">
    <property type="protein sequence ID" value="QLI05009.1"/>
    <property type="molecule type" value="Genomic_DNA"/>
</dbReference>
<dbReference type="KEGG" id="cinf:CINF_0480"/>
<evidence type="ECO:0000313" key="4">
    <source>
        <dbReference type="Proteomes" id="UP000509414"/>
    </source>
</evidence>
<keyword evidence="4" id="KW-1185">Reference proteome</keyword>
<evidence type="ECO:0000256" key="2">
    <source>
        <dbReference type="SAM" id="SignalP"/>
    </source>
</evidence>
<name>A0A7H9CJR5_9BACT</name>
<evidence type="ECO:0000313" key="3">
    <source>
        <dbReference type="EMBL" id="QLI05009.1"/>
    </source>
</evidence>
<dbReference type="Proteomes" id="UP000509414">
    <property type="component" value="Chromosome"/>
</dbReference>
<organism evidence="3 4">
    <name type="scientific">Candidatus Campylobacter infans</name>
    <dbReference type="NCBI Taxonomy" id="2561898"/>
    <lineage>
        <taxon>Bacteria</taxon>
        <taxon>Pseudomonadati</taxon>
        <taxon>Campylobacterota</taxon>
        <taxon>Epsilonproteobacteria</taxon>
        <taxon>Campylobacterales</taxon>
        <taxon>Campylobacteraceae</taxon>
        <taxon>Campylobacter</taxon>
    </lineage>
</organism>
<reference evidence="3 4" key="1">
    <citation type="submission" date="2020-02" db="EMBL/GenBank/DDBJ databases">
        <title>Complete genome sequence of the novel Campylobacter species Candidatus Campylobacter infans.</title>
        <authorList>
            <person name="Duim B."/>
            <person name="Zomer A."/>
            <person name="van der Graaf L."/>
            <person name="Wagenaar J."/>
        </authorList>
    </citation>
    <scope>NUCLEOTIDE SEQUENCE [LARGE SCALE GENOMIC DNA]</scope>
    <source>
        <strain evidence="3 4">19S00001</strain>
    </source>
</reference>
<keyword evidence="2" id="KW-0732">Signal</keyword>
<dbReference type="RefSeq" id="WP_179975613.1">
    <property type="nucleotide sequence ID" value="NZ_CP049075.1"/>
</dbReference>